<sequence length="51" mass="5485">MLAAGGTAVRVCARVSLRAAVWRLGEDFSVPFFSVCWGVRSPFPSLCALLL</sequence>
<reference evidence="2" key="2">
    <citation type="submission" date="2011-02" db="EMBL/GenBank/DDBJ databases">
        <title>Whole genome sequencing of Leishmania donovani clinical lines reveals dynamic variation related to drug resistance.</title>
        <authorList>
            <person name="Downing T."/>
            <person name="Imamura H."/>
            <person name="Sanders M."/>
            <person name="Decuypere S."/>
            <person name="Hertz-Fowler C."/>
            <person name="Clark T.G."/>
            <person name="Rijal S."/>
            <person name="Sundar S."/>
            <person name="Quail M.A."/>
            <person name="De Doncker S."/>
            <person name="Maes I."/>
            <person name="Vanaerschot M."/>
            <person name="Stark O."/>
            <person name="Schonian G."/>
            <person name="Dujardin J.C."/>
            <person name="Berriman M."/>
        </authorList>
    </citation>
    <scope>NUCLEOTIDE SEQUENCE [LARGE SCALE GENOMIC DNA]</scope>
    <source>
        <strain evidence="2">BPK282A1</strain>
    </source>
</reference>
<dbReference type="GeneID" id="13387221"/>
<dbReference type="RefSeq" id="XP_003862482.1">
    <property type="nucleotide sequence ID" value="XM_003862434.1"/>
</dbReference>
<dbReference type="KEGG" id="ldo:LDBPK_290650"/>
<dbReference type="EMBL" id="FR799616">
    <property type="protein sequence ID" value="CBZ35789.1"/>
    <property type="molecule type" value="Genomic_DNA"/>
</dbReference>
<name>E9BKL1_LEIDO</name>
<accession>E9BKL1</accession>
<evidence type="ECO:0000313" key="1">
    <source>
        <dbReference type="EMBL" id="CBZ35789.1"/>
    </source>
</evidence>
<dbReference type="AlphaFoldDB" id="E9BKL1"/>
<evidence type="ECO:0000313" key="2">
    <source>
        <dbReference type="Proteomes" id="UP000008980"/>
    </source>
</evidence>
<dbReference type="Proteomes" id="UP000008980">
    <property type="component" value="Chromosome 29"/>
</dbReference>
<organism evidence="1 2">
    <name type="scientific">Leishmania donovani</name>
    <dbReference type="NCBI Taxonomy" id="5661"/>
    <lineage>
        <taxon>Eukaryota</taxon>
        <taxon>Discoba</taxon>
        <taxon>Euglenozoa</taxon>
        <taxon>Kinetoplastea</taxon>
        <taxon>Metakinetoplastina</taxon>
        <taxon>Trypanosomatida</taxon>
        <taxon>Trypanosomatidae</taxon>
        <taxon>Leishmaniinae</taxon>
        <taxon>Leishmania</taxon>
    </lineage>
</organism>
<gene>
    <name evidence="1" type="ORF">LDBPK_290650</name>
</gene>
<reference evidence="1 2" key="1">
    <citation type="journal article" date="2011" name="Genome Res.">
        <title>Whole genome sequencing of multiple Leishmania donovani clinical isolates provides insights into population structure and mechanisms of drug resistance.</title>
        <authorList>
            <person name="Downing T."/>
            <person name="Imamura H."/>
            <person name="Decuypere S."/>
            <person name="Clark T.G."/>
            <person name="Coombs G.H."/>
            <person name="Cotton J.A."/>
            <person name="Hilley J.D."/>
            <person name="de Doncker S."/>
            <person name="Maes I."/>
            <person name="Mottram J.C."/>
            <person name="Quail M.A."/>
            <person name="Rijal S."/>
            <person name="Sanders M."/>
            <person name="Schonian G."/>
            <person name="Stark O."/>
            <person name="Sundar S."/>
            <person name="Vanaerschot M."/>
            <person name="Hertz-Fowler C."/>
            <person name="Dujardin J.C."/>
            <person name="Berriman M."/>
        </authorList>
    </citation>
    <scope>NUCLEOTIDE SEQUENCE [LARGE SCALE GENOMIC DNA]</scope>
    <source>
        <strain evidence="1 2">BPK282A1</strain>
    </source>
</reference>
<dbReference type="VEuPathDB" id="TriTrypDB:LdBPK_290650.1"/>
<proteinExistence type="predicted"/>
<protein>
    <submittedName>
        <fullName evidence="1">BET1-like protein, putative</fullName>
    </submittedName>
</protein>